<evidence type="ECO:0000313" key="6">
    <source>
        <dbReference type="EMBL" id="CAJ1935219.1"/>
    </source>
</evidence>
<gene>
    <name evidence="6" type="ORF">CYCCA115_LOCUS4555</name>
</gene>
<feature type="region of interest" description="Disordered" evidence="4">
    <location>
        <begin position="46"/>
        <end position="144"/>
    </location>
</feature>
<keyword evidence="2" id="KW-0863">Zinc-finger</keyword>
<feature type="compositionally biased region" description="Basic residues" evidence="4">
    <location>
        <begin position="95"/>
        <end position="104"/>
    </location>
</feature>
<protein>
    <recommendedName>
        <fullName evidence="5">A20-type domain-containing protein</fullName>
    </recommendedName>
</protein>
<dbReference type="SUPFAM" id="SSF57716">
    <property type="entry name" value="Glucocorticoid receptor-like (DNA-binding domain)"/>
    <property type="match status" value="1"/>
</dbReference>
<dbReference type="Pfam" id="PF01754">
    <property type="entry name" value="zf-A20"/>
    <property type="match status" value="1"/>
</dbReference>
<dbReference type="InterPro" id="IPR002653">
    <property type="entry name" value="Znf_A20"/>
</dbReference>
<dbReference type="Proteomes" id="UP001295423">
    <property type="component" value="Unassembled WGS sequence"/>
</dbReference>
<evidence type="ECO:0000256" key="4">
    <source>
        <dbReference type="SAM" id="MobiDB-lite"/>
    </source>
</evidence>
<keyword evidence="3" id="KW-0862">Zinc</keyword>
<keyword evidence="7" id="KW-1185">Reference proteome</keyword>
<evidence type="ECO:0000313" key="7">
    <source>
        <dbReference type="Proteomes" id="UP001295423"/>
    </source>
</evidence>
<sequence>MSANHEDNSTAQAPKGPVLCKMGCGFFGSDATGDCCSKCFMDSLKKKSDKCLPVSRTPASPLPTPVESETEQEPEHEPEPQPQAMEVDTPAPMPIKKKKKKKQSYKNMMKAMTSGDTSRDVKQEQREKIGTGVGGGAFSKIEKI</sequence>
<organism evidence="6 7">
    <name type="scientific">Cylindrotheca closterium</name>
    <dbReference type="NCBI Taxonomy" id="2856"/>
    <lineage>
        <taxon>Eukaryota</taxon>
        <taxon>Sar</taxon>
        <taxon>Stramenopiles</taxon>
        <taxon>Ochrophyta</taxon>
        <taxon>Bacillariophyta</taxon>
        <taxon>Bacillariophyceae</taxon>
        <taxon>Bacillariophycidae</taxon>
        <taxon>Bacillariales</taxon>
        <taxon>Bacillariaceae</taxon>
        <taxon>Cylindrotheca</taxon>
    </lineage>
</organism>
<dbReference type="EMBL" id="CAKOGP040000446">
    <property type="protein sequence ID" value="CAJ1935219.1"/>
    <property type="molecule type" value="Genomic_DNA"/>
</dbReference>
<name>A0AAD2CK58_9STRA</name>
<dbReference type="GO" id="GO:0008270">
    <property type="term" value="F:zinc ion binding"/>
    <property type="evidence" value="ECO:0007669"/>
    <property type="project" value="UniProtKB-KW"/>
</dbReference>
<reference evidence="6" key="1">
    <citation type="submission" date="2023-08" db="EMBL/GenBank/DDBJ databases">
        <authorList>
            <person name="Audoor S."/>
            <person name="Bilcke G."/>
        </authorList>
    </citation>
    <scope>NUCLEOTIDE SEQUENCE</scope>
</reference>
<feature type="domain" description="A20-type" evidence="5">
    <location>
        <begin position="14"/>
        <end position="48"/>
    </location>
</feature>
<evidence type="ECO:0000256" key="2">
    <source>
        <dbReference type="ARBA" id="ARBA00022771"/>
    </source>
</evidence>
<accession>A0AAD2CK58</accession>
<comment type="caution">
    <text evidence="6">The sequence shown here is derived from an EMBL/GenBank/DDBJ whole genome shotgun (WGS) entry which is preliminary data.</text>
</comment>
<evidence type="ECO:0000256" key="1">
    <source>
        <dbReference type="ARBA" id="ARBA00022723"/>
    </source>
</evidence>
<dbReference type="AlphaFoldDB" id="A0AAD2CK58"/>
<dbReference type="PROSITE" id="PS51036">
    <property type="entry name" value="ZF_A20"/>
    <property type="match status" value="1"/>
</dbReference>
<dbReference type="Gene3D" id="1.20.5.4770">
    <property type="match status" value="1"/>
</dbReference>
<keyword evidence="1" id="KW-0479">Metal-binding</keyword>
<feature type="compositionally biased region" description="Basic and acidic residues" evidence="4">
    <location>
        <begin position="117"/>
        <end position="129"/>
    </location>
</feature>
<evidence type="ECO:0000259" key="5">
    <source>
        <dbReference type="PROSITE" id="PS51036"/>
    </source>
</evidence>
<evidence type="ECO:0000256" key="3">
    <source>
        <dbReference type="ARBA" id="ARBA00022833"/>
    </source>
</evidence>
<dbReference type="GO" id="GO:0003677">
    <property type="term" value="F:DNA binding"/>
    <property type="evidence" value="ECO:0007669"/>
    <property type="project" value="InterPro"/>
</dbReference>
<proteinExistence type="predicted"/>